<proteinExistence type="predicted"/>
<dbReference type="EMBL" id="LAZR01028434">
    <property type="protein sequence ID" value="KKL62624.1"/>
    <property type="molecule type" value="Genomic_DNA"/>
</dbReference>
<accession>A0A0F9DLQ8</accession>
<sequence>MVTQGAFNLLFRAGLRKDFRDSFQSFERQYTQYLKQGRIDGPEIEATIMTGLSRLFERDDGEPVTYEDPKLGPKVAAVDKEFAAGFIVTKKTVEDDKYNKASQAAKWLAHAARMTYEYRAVAVLDDAENGSTYLGIDGLALCHTAHTLINSGTTVANRPSNDVGFGITGIDALLDLAELVKDENGDPMPTHVDTVIYNSGQISKAIQIFGTDKEPFTADNQDNAVKKRTAGIRHIIKRYATDTISYMLVDSKLNDAHFLVRRPVTFEDTFDFDTDAAKFKATTRILIWFVDWRGWFGQFPS</sequence>
<reference evidence="1" key="1">
    <citation type="journal article" date="2015" name="Nature">
        <title>Complex archaea that bridge the gap between prokaryotes and eukaryotes.</title>
        <authorList>
            <person name="Spang A."/>
            <person name="Saw J.H."/>
            <person name="Jorgensen S.L."/>
            <person name="Zaremba-Niedzwiedzka K."/>
            <person name="Martijn J."/>
            <person name="Lind A.E."/>
            <person name="van Eijk R."/>
            <person name="Schleper C."/>
            <person name="Guy L."/>
            <person name="Ettema T.J."/>
        </authorList>
    </citation>
    <scope>NUCLEOTIDE SEQUENCE</scope>
</reference>
<evidence type="ECO:0000313" key="1">
    <source>
        <dbReference type="EMBL" id="KKL62624.1"/>
    </source>
</evidence>
<name>A0A0F9DLQ8_9ZZZZ</name>
<dbReference type="AlphaFoldDB" id="A0A0F9DLQ8"/>
<organism evidence="1">
    <name type="scientific">marine sediment metagenome</name>
    <dbReference type="NCBI Taxonomy" id="412755"/>
    <lineage>
        <taxon>unclassified sequences</taxon>
        <taxon>metagenomes</taxon>
        <taxon>ecological metagenomes</taxon>
    </lineage>
</organism>
<evidence type="ECO:0008006" key="2">
    <source>
        <dbReference type="Google" id="ProtNLM"/>
    </source>
</evidence>
<comment type="caution">
    <text evidence="1">The sequence shown here is derived from an EMBL/GenBank/DDBJ whole genome shotgun (WGS) entry which is preliminary data.</text>
</comment>
<protein>
    <recommendedName>
        <fullName evidence="2">Bacteriophage Mu GpT domain-containing protein</fullName>
    </recommendedName>
</protein>
<gene>
    <name evidence="1" type="ORF">LCGC14_2183370</name>
</gene>